<comment type="caution">
    <text evidence="2">The sequence shown here is derived from an EMBL/GenBank/DDBJ whole genome shotgun (WGS) entry which is preliminary data.</text>
</comment>
<proteinExistence type="predicted"/>
<evidence type="ECO:0000313" key="3">
    <source>
        <dbReference type="Proteomes" id="UP000319483"/>
    </source>
</evidence>
<protein>
    <submittedName>
        <fullName evidence="2">Uncharacterized protein</fullName>
    </submittedName>
</protein>
<gene>
    <name evidence="2" type="ORF">FPQ15_08995</name>
</gene>
<keyword evidence="1" id="KW-0472">Membrane</keyword>
<accession>A0A556SB25</accession>
<feature type="transmembrane region" description="Helical" evidence="1">
    <location>
        <begin position="36"/>
        <end position="55"/>
    </location>
</feature>
<name>A0A556SB25_9GAMM</name>
<keyword evidence="1" id="KW-1133">Transmembrane helix</keyword>
<dbReference type="RefSeq" id="WP_144092227.1">
    <property type="nucleotide sequence ID" value="NZ_JBHZLE010000015.1"/>
</dbReference>
<evidence type="ECO:0000313" key="2">
    <source>
        <dbReference type="EMBL" id="TSJ98308.1"/>
    </source>
</evidence>
<keyword evidence="1" id="KW-0812">Transmembrane</keyword>
<evidence type="ECO:0000256" key="1">
    <source>
        <dbReference type="SAM" id="Phobius"/>
    </source>
</evidence>
<dbReference type="AlphaFoldDB" id="A0A556SB25"/>
<reference evidence="2 3" key="1">
    <citation type="submission" date="2019-07" db="EMBL/GenBank/DDBJ databases">
        <title>Gilliamella genomes.</title>
        <authorList>
            <person name="Zheng H."/>
        </authorList>
    </citation>
    <scope>NUCLEOTIDE SEQUENCE [LARGE SCALE GENOMIC DNA]</scope>
    <source>
        <strain evidence="2 3">W8127</strain>
    </source>
</reference>
<feature type="transmembrane region" description="Helical" evidence="1">
    <location>
        <begin position="7"/>
        <end position="24"/>
    </location>
</feature>
<organism evidence="2 3">
    <name type="scientific">Gilliamella apicola</name>
    <dbReference type="NCBI Taxonomy" id="1196095"/>
    <lineage>
        <taxon>Bacteria</taxon>
        <taxon>Pseudomonadati</taxon>
        <taxon>Pseudomonadota</taxon>
        <taxon>Gammaproteobacteria</taxon>
        <taxon>Orbales</taxon>
        <taxon>Orbaceae</taxon>
        <taxon>Gilliamella</taxon>
    </lineage>
</organism>
<sequence>MVLNKNAYLAIQAILISLITPLLNKLCLLHSLIQEYSLAIPGIAFGISYYICTFLPRFSFKSLEQVIAESAQKKLINKIDERLKNPSLTKAKRQELIELKNDVYNKELDIYRINVNASMKDLESTLNQNKE</sequence>
<dbReference type="Proteomes" id="UP000319483">
    <property type="component" value="Unassembled WGS sequence"/>
</dbReference>
<dbReference type="EMBL" id="VMHM01000011">
    <property type="protein sequence ID" value="TSJ98308.1"/>
    <property type="molecule type" value="Genomic_DNA"/>
</dbReference>